<organism evidence="2 3">
    <name type="scientific">Microbacterium plantarum</name>
    <dbReference type="NCBI Taxonomy" id="1816425"/>
    <lineage>
        <taxon>Bacteria</taxon>
        <taxon>Bacillati</taxon>
        <taxon>Actinomycetota</taxon>
        <taxon>Actinomycetes</taxon>
        <taxon>Micrococcales</taxon>
        <taxon>Microbacteriaceae</taxon>
        <taxon>Microbacterium</taxon>
    </lineage>
</organism>
<feature type="region of interest" description="Disordered" evidence="1">
    <location>
        <begin position="1"/>
        <end position="39"/>
    </location>
</feature>
<gene>
    <name evidence="2" type="ORF">AB7P39_13970</name>
</gene>
<sequence>MSDNESTAPDAGLPAATDGNQNAAPATTAPEMPVEPTPELITALDEAAAASKASPADAAVQERLWRAAFALDRWLFIARGSDDEPTPFALRSDEGAVIFAFSTADRAHEAALGFGLPEEEASRLLAVPLPSAAAWVASYAEAGVEAMVFDAPGNGAMAPLTNLAAMAVYISQNPSA</sequence>
<reference evidence="2 3" key="1">
    <citation type="submission" date="2024-08" db="EMBL/GenBank/DDBJ databases">
        <title>Heavy metals resistant antinobacteria isolated from wastewater.</title>
        <authorList>
            <person name="Roman Ponce B."/>
            <person name="Blanco Mercado M.A."/>
            <person name="Avila Aldana I.N."/>
            <person name="Morales Arrieta S."/>
        </authorList>
    </citation>
    <scope>NUCLEOTIDE SEQUENCE [LARGE SCALE GENOMIC DNA]</scope>
    <source>
        <strain evidence="3">sma-1</strain>
    </source>
</reference>
<dbReference type="Proteomes" id="UP001589643">
    <property type="component" value="Unassembled WGS sequence"/>
</dbReference>
<dbReference type="RefSeq" id="WP_378719755.1">
    <property type="nucleotide sequence ID" value="NZ_JBHLHV010000002.1"/>
</dbReference>
<evidence type="ECO:0000313" key="3">
    <source>
        <dbReference type="Proteomes" id="UP001589643"/>
    </source>
</evidence>
<protein>
    <recommendedName>
        <fullName evidence="4">Type III secretion system (T3SS) SseB-like protein</fullName>
    </recommendedName>
</protein>
<evidence type="ECO:0000313" key="2">
    <source>
        <dbReference type="EMBL" id="MFB8893952.1"/>
    </source>
</evidence>
<evidence type="ECO:0000256" key="1">
    <source>
        <dbReference type="SAM" id="MobiDB-lite"/>
    </source>
</evidence>
<evidence type="ECO:0008006" key="4">
    <source>
        <dbReference type="Google" id="ProtNLM"/>
    </source>
</evidence>
<keyword evidence="3" id="KW-1185">Reference proteome</keyword>
<comment type="caution">
    <text evidence="2">The sequence shown here is derived from an EMBL/GenBank/DDBJ whole genome shotgun (WGS) entry which is preliminary data.</text>
</comment>
<name>A0ABV5EVF0_9MICO</name>
<proteinExistence type="predicted"/>
<dbReference type="EMBL" id="JBHLHV010000002">
    <property type="protein sequence ID" value="MFB8893952.1"/>
    <property type="molecule type" value="Genomic_DNA"/>
</dbReference>
<accession>A0ABV5EVF0</accession>